<dbReference type="GO" id="GO:0008270">
    <property type="term" value="F:zinc ion binding"/>
    <property type="evidence" value="ECO:0007669"/>
    <property type="project" value="UniProtKB-KW"/>
</dbReference>
<keyword evidence="10" id="KW-1185">Reference proteome</keyword>
<dbReference type="PANTHER" id="PTHR24394">
    <property type="entry name" value="ZINC FINGER PROTEIN"/>
    <property type="match status" value="1"/>
</dbReference>
<evidence type="ECO:0000256" key="5">
    <source>
        <dbReference type="ARBA" id="ARBA00022833"/>
    </source>
</evidence>
<dbReference type="EMBL" id="BPLR01005368">
    <property type="protein sequence ID" value="GIY01782.1"/>
    <property type="molecule type" value="Genomic_DNA"/>
</dbReference>
<keyword evidence="5" id="KW-0862">Zinc</keyword>
<evidence type="ECO:0000256" key="1">
    <source>
        <dbReference type="ARBA" id="ARBA00004123"/>
    </source>
</evidence>
<dbReference type="FunFam" id="3.30.160.60:FF:000744">
    <property type="entry name" value="zinc finger E-box-binding homeobox 1"/>
    <property type="match status" value="1"/>
</dbReference>
<evidence type="ECO:0000313" key="9">
    <source>
        <dbReference type="EMBL" id="GIY01782.1"/>
    </source>
</evidence>
<comment type="subcellular location">
    <subcellularLocation>
        <location evidence="1">Nucleus</location>
    </subcellularLocation>
</comment>
<accession>A0AAV4Q081</accession>
<dbReference type="SUPFAM" id="SSF57667">
    <property type="entry name" value="beta-beta-alpha zinc fingers"/>
    <property type="match status" value="2"/>
</dbReference>
<organism evidence="9 10">
    <name type="scientific">Caerostris extrusa</name>
    <name type="common">Bark spider</name>
    <name type="synonym">Caerostris bankana</name>
    <dbReference type="NCBI Taxonomy" id="172846"/>
    <lineage>
        <taxon>Eukaryota</taxon>
        <taxon>Metazoa</taxon>
        <taxon>Ecdysozoa</taxon>
        <taxon>Arthropoda</taxon>
        <taxon>Chelicerata</taxon>
        <taxon>Arachnida</taxon>
        <taxon>Araneae</taxon>
        <taxon>Araneomorphae</taxon>
        <taxon>Entelegynae</taxon>
        <taxon>Araneoidea</taxon>
        <taxon>Araneidae</taxon>
        <taxon>Caerostris</taxon>
    </lineage>
</organism>
<dbReference type="InterPro" id="IPR036236">
    <property type="entry name" value="Znf_C2H2_sf"/>
</dbReference>
<evidence type="ECO:0000256" key="2">
    <source>
        <dbReference type="ARBA" id="ARBA00022723"/>
    </source>
</evidence>
<comment type="caution">
    <text evidence="9">The sequence shown here is derived from an EMBL/GenBank/DDBJ whole genome shotgun (WGS) entry which is preliminary data.</text>
</comment>
<dbReference type="PROSITE" id="PS50157">
    <property type="entry name" value="ZINC_FINGER_C2H2_2"/>
    <property type="match status" value="3"/>
</dbReference>
<dbReference type="PROSITE" id="PS00028">
    <property type="entry name" value="ZINC_FINGER_C2H2_1"/>
    <property type="match status" value="2"/>
</dbReference>
<dbReference type="PANTHER" id="PTHR24394:SF29">
    <property type="entry name" value="MYONEURIN"/>
    <property type="match status" value="1"/>
</dbReference>
<dbReference type="Pfam" id="PF12874">
    <property type="entry name" value="zf-met"/>
    <property type="match status" value="2"/>
</dbReference>
<feature type="domain" description="C2H2-type" evidence="8">
    <location>
        <begin position="9"/>
        <end position="36"/>
    </location>
</feature>
<dbReference type="InterPro" id="IPR013087">
    <property type="entry name" value="Znf_C2H2_type"/>
</dbReference>
<evidence type="ECO:0000256" key="6">
    <source>
        <dbReference type="ARBA" id="ARBA00023242"/>
    </source>
</evidence>
<feature type="domain" description="C2H2-type" evidence="8">
    <location>
        <begin position="65"/>
        <end position="92"/>
    </location>
</feature>
<dbReference type="GO" id="GO:0000981">
    <property type="term" value="F:DNA-binding transcription factor activity, RNA polymerase II-specific"/>
    <property type="evidence" value="ECO:0007669"/>
    <property type="project" value="TreeGrafter"/>
</dbReference>
<feature type="domain" description="C2H2-type" evidence="8">
    <location>
        <begin position="37"/>
        <end position="64"/>
    </location>
</feature>
<dbReference type="Proteomes" id="UP001054945">
    <property type="component" value="Unassembled WGS sequence"/>
</dbReference>
<sequence length="108" mass="12961">MRNRLEKPYYCKECCRGFKCEQVFERHKVTHTSRKSHVCEVCCKTFQCESELKRHMISHTDIRPHACNICRKAYKRKQALERHVKNRCRSSPANTSHTLIWRPVPDLM</sequence>
<keyword evidence="2" id="KW-0479">Metal-binding</keyword>
<dbReference type="SMART" id="SM00355">
    <property type="entry name" value="ZnF_C2H2"/>
    <property type="match status" value="3"/>
</dbReference>
<evidence type="ECO:0000313" key="10">
    <source>
        <dbReference type="Proteomes" id="UP001054945"/>
    </source>
</evidence>
<protein>
    <recommendedName>
        <fullName evidence="8">C2H2-type domain-containing protein</fullName>
    </recommendedName>
</protein>
<keyword evidence="3" id="KW-0677">Repeat</keyword>
<dbReference type="AlphaFoldDB" id="A0AAV4Q081"/>
<name>A0AAV4Q081_CAEEX</name>
<gene>
    <name evidence="9" type="ORF">CEXT_589911</name>
</gene>
<reference evidence="9 10" key="1">
    <citation type="submission" date="2021-06" db="EMBL/GenBank/DDBJ databases">
        <title>Caerostris extrusa draft genome.</title>
        <authorList>
            <person name="Kono N."/>
            <person name="Arakawa K."/>
        </authorList>
    </citation>
    <scope>NUCLEOTIDE SEQUENCE [LARGE SCALE GENOMIC DNA]</scope>
</reference>
<evidence type="ECO:0000256" key="4">
    <source>
        <dbReference type="ARBA" id="ARBA00022771"/>
    </source>
</evidence>
<dbReference type="Gene3D" id="3.30.160.60">
    <property type="entry name" value="Classic Zinc Finger"/>
    <property type="match status" value="2"/>
</dbReference>
<keyword evidence="6" id="KW-0539">Nucleus</keyword>
<evidence type="ECO:0000256" key="7">
    <source>
        <dbReference type="PROSITE-ProRule" id="PRU00042"/>
    </source>
</evidence>
<evidence type="ECO:0000259" key="8">
    <source>
        <dbReference type="PROSITE" id="PS50157"/>
    </source>
</evidence>
<dbReference type="GO" id="GO:0005634">
    <property type="term" value="C:nucleus"/>
    <property type="evidence" value="ECO:0007669"/>
    <property type="project" value="UniProtKB-SubCell"/>
</dbReference>
<proteinExistence type="predicted"/>
<evidence type="ECO:0000256" key="3">
    <source>
        <dbReference type="ARBA" id="ARBA00022737"/>
    </source>
</evidence>
<keyword evidence="4 7" id="KW-0863">Zinc-finger</keyword>